<protein>
    <recommendedName>
        <fullName evidence="4">Transposase</fullName>
    </recommendedName>
</protein>
<dbReference type="EMBL" id="ABVL01000017">
    <property type="protein sequence ID" value="EDY17693.1"/>
    <property type="molecule type" value="Genomic_DNA"/>
</dbReference>
<dbReference type="eggNOG" id="ENOG502ZVXX">
    <property type="taxonomic scope" value="Bacteria"/>
</dbReference>
<organism evidence="2 3">
    <name type="scientific">Chthoniobacter flavus Ellin428</name>
    <dbReference type="NCBI Taxonomy" id="497964"/>
    <lineage>
        <taxon>Bacteria</taxon>
        <taxon>Pseudomonadati</taxon>
        <taxon>Verrucomicrobiota</taxon>
        <taxon>Spartobacteria</taxon>
        <taxon>Chthoniobacterales</taxon>
        <taxon>Chthoniobacteraceae</taxon>
        <taxon>Chthoniobacter</taxon>
    </lineage>
</organism>
<dbReference type="AlphaFoldDB" id="B4D742"/>
<evidence type="ECO:0000313" key="3">
    <source>
        <dbReference type="Proteomes" id="UP000005824"/>
    </source>
</evidence>
<evidence type="ECO:0008006" key="4">
    <source>
        <dbReference type="Google" id="ProtNLM"/>
    </source>
</evidence>
<dbReference type="InParanoid" id="B4D742"/>
<keyword evidence="3" id="KW-1185">Reference proteome</keyword>
<dbReference type="EMBL" id="ABVL01000041">
    <property type="protein sequence ID" value="EDY16087.1"/>
    <property type="molecule type" value="Genomic_DNA"/>
</dbReference>
<sequence>MQSMEQADQVLKQDARGRVWTPAERREAVLDEFERSGLPAAQFAAHVGVKYPTFASWMQKRRKARGEGNALQKQRPTVPRLAGWVEATVENVAEDRTQTLVVHLPGGARLEVNHGGQVLLAAQLLRAWSEGSRTC</sequence>
<reference evidence="2 3" key="1">
    <citation type="journal article" date="2011" name="J. Bacteriol.">
        <title>Genome sequence of Chthoniobacter flavus Ellin428, an aerobic heterotrophic soil bacterium.</title>
        <authorList>
            <person name="Kant R."/>
            <person name="van Passel M.W."/>
            <person name="Palva A."/>
            <person name="Lucas S."/>
            <person name="Lapidus A."/>
            <person name="Glavina Del Rio T."/>
            <person name="Dalin E."/>
            <person name="Tice H."/>
            <person name="Bruce D."/>
            <person name="Goodwin L."/>
            <person name="Pitluck S."/>
            <person name="Larimer F.W."/>
            <person name="Land M.L."/>
            <person name="Hauser L."/>
            <person name="Sangwan P."/>
            <person name="de Vos W.M."/>
            <person name="Janssen P.H."/>
            <person name="Smidt H."/>
        </authorList>
    </citation>
    <scope>NUCLEOTIDE SEQUENCE [LARGE SCALE GENOMIC DNA]</scope>
    <source>
        <strain evidence="2 3">Ellin428</strain>
    </source>
</reference>
<dbReference type="STRING" id="497964.CfE428DRAFT_4732"/>
<accession>B4D742</accession>
<name>B4D742_9BACT</name>
<proteinExistence type="predicted"/>
<dbReference type="SUPFAM" id="SSF48295">
    <property type="entry name" value="TrpR-like"/>
    <property type="match status" value="1"/>
</dbReference>
<dbReference type="Proteomes" id="UP000005824">
    <property type="component" value="Unassembled WGS sequence"/>
</dbReference>
<dbReference type="GO" id="GO:0043565">
    <property type="term" value="F:sequence-specific DNA binding"/>
    <property type="evidence" value="ECO:0007669"/>
    <property type="project" value="InterPro"/>
</dbReference>
<evidence type="ECO:0000313" key="1">
    <source>
        <dbReference type="EMBL" id="EDY16087.1"/>
    </source>
</evidence>
<gene>
    <name evidence="2" type="ORF">CfE428DRAFT_4732</name>
    <name evidence="1" type="ORF">CfE428DRAFT_6412</name>
</gene>
<evidence type="ECO:0000313" key="2">
    <source>
        <dbReference type="EMBL" id="EDY17693.1"/>
    </source>
</evidence>
<dbReference type="RefSeq" id="WP_006982053.1">
    <property type="nucleotide sequence ID" value="NZ_ABVL01000017.1"/>
</dbReference>
<comment type="caution">
    <text evidence="2">The sequence shown here is derived from an EMBL/GenBank/DDBJ whole genome shotgun (WGS) entry which is preliminary data.</text>
</comment>
<dbReference type="NCBIfam" id="NF047593">
    <property type="entry name" value="IS66_ISAeme5_TnpA"/>
    <property type="match status" value="1"/>
</dbReference>
<dbReference type="InterPro" id="IPR010921">
    <property type="entry name" value="Trp_repressor/repl_initiator"/>
</dbReference>